<dbReference type="EMBL" id="CP060007">
    <property type="protein sequence ID" value="QNA46769.1"/>
    <property type="molecule type" value="Genomic_DNA"/>
</dbReference>
<feature type="domain" description="DUF306" evidence="1">
    <location>
        <begin position="50"/>
        <end position="146"/>
    </location>
</feature>
<dbReference type="Gene3D" id="2.40.128.270">
    <property type="match status" value="1"/>
</dbReference>
<keyword evidence="3" id="KW-1185">Reference proteome</keyword>
<dbReference type="InterPro" id="IPR053147">
    <property type="entry name" value="Hsp_HslJ-like"/>
</dbReference>
<accession>A0A7G5XMR6</accession>
<evidence type="ECO:0000313" key="2">
    <source>
        <dbReference type="EMBL" id="QNA46769.1"/>
    </source>
</evidence>
<gene>
    <name evidence="2" type="ORF">H4075_11775</name>
</gene>
<reference evidence="3" key="1">
    <citation type="submission" date="2020-08" db="EMBL/GenBank/DDBJ databases">
        <title>Lacibacter sp. S13-6-6 genome sequencing.</title>
        <authorList>
            <person name="Jin L."/>
        </authorList>
    </citation>
    <scope>NUCLEOTIDE SEQUENCE [LARGE SCALE GENOMIC DNA]</scope>
    <source>
        <strain evidence="3">S13-6-6</strain>
    </source>
</reference>
<proteinExistence type="predicted"/>
<evidence type="ECO:0000313" key="3">
    <source>
        <dbReference type="Proteomes" id="UP000515344"/>
    </source>
</evidence>
<protein>
    <submittedName>
        <fullName evidence="2">META domain-containing protein</fullName>
    </submittedName>
</protein>
<dbReference type="AlphaFoldDB" id="A0A7G5XMR6"/>
<dbReference type="Proteomes" id="UP000515344">
    <property type="component" value="Chromosome"/>
</dbReference>
<dbReference type="Pfam" id="PF03724">
    <property type="entry name" value="META"/>
    <property type="match status" value="1"/>
</dbReference>
<dbReference type="PANTHER" id="PTHR35535:SF2">
    <property type="entry name" value="DUF306 DOMAIN-CONTAINING PROTEIN"/>
    <property type="match status" value="1"/>
</dbReference>
<sequence>MNDDKTESLFLPAISQTNRWQIENNVLKFFNGQTEVAKFTAVEATTSKLDGNWELNYISGIRIAFDGLYPEKKPFIRFELGQSMISGNTSCNGFSSKYTMNGNSIKFEPGISTMMACPGNGEKTFTSMLQKVNKYALSDDNTLNFLIDDVAVMRFVRK</sequence>
<dbReference type="InterPro" id="IPR005184">
    <property type="entry name" value="DUF306_Meta_HslJ"/>
</dbReference>
<dbReference type="KEGG" id="lacs:H4075_11775"/>
<dbReference type="PANTHER" id="PTHR35535">
    <property type="entry name" value="HEAT SHOCK PROTEIN HSLJ"/>
    <property type="match status" value="1"/>
</dbReference>
<name>A0A7G5XMR6_9BACT</name>
<organism evidence="2 3">
    <name type="scientific">Lacibacter sediminis</name>
    <dbReference type="NCBI Taxonomy" id="2760713"/>
    <lineage>
        <taxon>Bacteria</taxon>
        <taxon>Pseudomonadati</taxon>
        <taxon>Bacteroidota</taxon>
        <taxon>Chitinophagia</taxon>
        <taxon>Chitinophagales</taxon>
        <taxon>Chitinophagaceae</taxon>
        <taxon>Lacibacter</taxon>
    </lineage>
</organism>
<dbReference type="InterPro" id="IPR038670">
    <property type="entry name" value="HslJ-like_sf"/>
</dbReference>
<evidence type="ECO:0000259" key="1">
    <source>
        <dbReference type="Pfam" id="PF03724"/>
    </source>
</evidence>